<evidence type="ECO:0000256" key="7">
    <source>
        <dbReference type="SAM" id="MobiDB-lite"/>
    </source>
</evidence>
<evidence type="ECO:0000256" key="1">
    <source>
        <dbReference type="ARBA" id="ARBA00004141"/>
    </source>
</evidence>
<feature type="region of interest" description="Disordered" evidence="7">
    <location>
        <begin position="14"/>
        <end position="67"/>
    </location>
</feature>
<keyword evidence="9" id="KW-1185">Reference proteome</keyword>
<dbReference type="AlphaFoldDB" id="A0AAF0DN28"/>
<dbReference type="InterPro" id="IPR007603">
    <property type="entry name" value="Choline_transptr-like"/>
</dbReference>
<feature type="region of interest" description="Disordered" evidence="7">
    <location>
        <begin position="245"/>
        <end position="269"/>
    </location>
</feature>
<feature type="compositionally biased region" description="Polar residues" evidence="7">
    <location>
        <begin position="14"/>
        <end position="26"/>
    </location>
</feature>
<reference evidence="8" key="1">
    <citation type="submission" date="2023-03" db="EMBL/GenBank/DDBJ databases">
        <title>Emydomyces testavorans Genome Sequence.</title>
        <authorList>
            <person name="Hoyer L."/>
        </authorList>
    </citation>
    <scope>NUCLEOTIDE SEQUENCE</scope>
    <source>
        <strain evidence="8">16-2883</strain>
    </source>
</reference>
<gene>
    <name evidence="8" type="ORF">PRK78_007343</name>
</gene>
<proteinExistence type="inferred from homology"/>
<accession>A0AAF0DN28</accession>
<evidence type="ECO:0000256" key="3">
    <source>
        <dbReference type="ARBA" id="ARBA00022692"/>
    </source>
</evidence>
<feature type="transmembrane region" description="Helical" evidence="6">
    <location>
        <begin position="646"/>
        <end position="664"/>
    </location>
</feature>
<feature type="transmembrane region" description="Helical" evidence="6">
    <location>
        <begin position="436"/>
        <end position="459"/>
    </location>
</feature>
<evidence type="ECO:0000256" key="4">
    <source>
        <dbReference type="ARBA" id="ARBA00022989"/>
    </source>
</evidence>
<evidence type="ECO:0000313" key="8">
    <source>
        <dbReference type="EMBL" id="WEW61846.1"/>
    </source>
</evidence>
<evidence type="ECO:0000256" key="5">
    <source>
        <dbReference type="ARBA" id="ARBA00023136"/>
    </source>
</evidence>
<dbReference type="Pfam" id="PF04515">
    <property type="entry name" value="Choline_transpo"/>
    <property type="match status" value="1"/>
</dbReference>
<feature type="transmembrane region" description="Helical" evidence="6">
    <location>
        <begin position="323"/>
        <end position="346"/>
    </location>
</feature>
<keyword evidence="5 6" id="KW-0472">Membrane</keyword>
<evidence type="ECO:0000313" key="9">
    <source>
        <dbReference type="Proteomes" id="UP001219355"/>
    </source>
</evidence>
<dbReference type="Proteomes" id="UP001219355">
    <property type="component" value="Chromosome 5"/>
</dbReference>
<keyword evidence="3 6" id="KW-0812">Transmembrane</keyword>
<organism evidence="8 9">
    <name type="scientific">Emydomyces testavorans</name>
    <dbReference type="NCBI Taxonomy" id="2070801"/>
    <lineage>
        <taxon>Eukaryota</taxon>
        <taxon>Fungi</taxon>
        <taxon>Dikarya</taxon>
        <taxon>Ascomycota</taxon>
        <taxon>Pezizomycotina</taxon>
        <taxon>Eurotiomycetes</taxon>
        <taxon>Eurotiomycetidae</taxon>
        <taxon>Onygenales</taxon>
        <taxon>Nannizziopsiaceae</taxon>
        <taxon>Emydomyces</taxon>
    </lineage>
</organism>
<dbReference type="EMBL" id="CP120631">
    <property type="protein sequence ID" value="WEW61846.1"/>
    <property type="molecule type" value="Genomic_DNA"/>
</dbReference>
<feature type="region of interest" description="Disordered" evidence="7">
    <location>
        <begin position="118"/>
        <end position="193"/>
    </location>
</feature>
<comment type="similarity">
    <text evidence="2 6">Belongs to the CTL (choline transporter-like) family.</text>
</comment>
<feature type="transmembrane region" description="Helical" evidence="6">
    <location>
        <begin position="390"/>
        <end position="408"/>
    </location>
</feature>
<dbReference type="PANTHER" id="PTHR12385:SF88">
    <property type="entry name" value="CHOLINE TRANSPORTER-LIKE PROTEIN CTL1"/>
    <property type="match status" value="1"/>
</dbReference>
<protein>
    <recommendedName>
        <fullName evidence="6">Protein PNS1</fullName>
    </recommendedName>
</protein>
<feature type="transmembrane region" description="Helical" evidence="6">
    <location>
        <begin position="281"/>
        <end position="302"/>
    </location>
</feature>
<feature type="transmembrane region" description="Helical" evidence="6">
    <location>
        <begin position="684"/>
        <end position="704"/>
    </location>
</feature>
<feature type="compositionally biased region" description="Acidic residues" evidence="7">
    <location>
        <begin position="118"/>
        <end position="129"/>
    </location>
</feature>
<comment type="function">
    <text evidence="6">Probably involved in transport through the plasma membrane.</text>
</comment>
<sequence length="751" mass="83143">MFSEYASRFLAQSQSRIGFSPDNIQNGRDHQRRPNQPSSRFPTSRSYLNRGQGNPYQVGSSHLQLPFGRGSVQQAPLFHSTTDQLHEEDDEQEREREIADYYALQRSRRNFGAIQMEESSELEGEDEGNDSVGHPDGFSQKRGIKSSWRGGKTSGGLSRGTEVGTVHEQQEDHADEDEDGESTSSKGKGRMVDVRLEDSIPNDMVNLDNEVPSEFHDENPPAIQQFRRSPFMNDNYQASSSFMPRETDKQTLLNHPRPPSPESDAPPSVAYEAEPPIHDAFWGHLFLLSLAGLFASAFMVYLHTSEPSGKPRLGDTIYSTLHASFYLLGIYTLVSIFVSLLWLALLKSYVRPLVYAMLVAVPVILYSFALYSFVFSFKGSWHGASLQDKVMRWGSLVPAIMATAWVYSAVKGRHSTGKAISILEFSCRILSANSPLLLVGFATLAVIAAWTWLWILMFTRVFLGGHLNKPKSIFIINTESWWLGAYFILVYLWSLGTIAGIQRTVTAATVSQWYFHRLAVPAISPRQIVPAALSFSLTTMFGTICLSTFLSLLVRLPLIILPRSLSSLVSLAAYSIIPTPIAALTNPLTLTYAAIFTQPLIPAARTLSQLTFLAPSSATTTIHPRSFSNHTRDEAPTLVPYRLAKLLLHATRFIMSLALGFAGWVSSARTLPVPDGSSTIRGSLYAYVVGMIAGAIGWGVLAAMEGVLACVLDAAVVCWATEVGTTRRDVKYCREAGWLFGGMRERNREEV</sequence>
<feature type="transmembrane region" description="Helical" evidence="6">
    <location>
        <begin position="528"/>
        <end position="554"/>
    </location>
</feature>
<feature type="transmembrane region" description="Helical" evidence="6">
    <location>
        <begin position="352"/>
        <end position="378"/>
    </location>
</feature>
<dbReference type="PANTHER" id="PTHR12385">
    <property type="entry name" value="CHOLINE TRANSPORTER-LIKE (SLC FAMILY 44)"/>
    <property type="match status" value="1"/>
</dbReference>
<dbReference type="GO" id="GO:0005886">
    <property type="term" value="C:plasma membrane"/>
    <property type="evidence" value="ECO:0007669"/>
    <property type="project" value="UniProtKB-SubCell"/>
</dbReference>
<feature type="transmembrane region" description="Helical" evidence="6">
    <location>
        <begin position="480"/>
        <end position="501"/>
    </location>
</feature>
<comment type="subcellular location">
    <subcellularLocation>
        <location evidence="6">Cell membrane</location>
        <topology evidence="6">Multi-pass membrane protein</topology>
    </subcellularLocation>
    <subcellularLocation>
        <location evidence="1">Membrane</location>
        <topology evidence="1">Multi-pass membrane protein</topology>
    </subcellularLocation>
</comment>
<dbReference type="GO" id="GO:0022857">
    <property type="term" value="F:transmembrane transporter activity"/>
    <property type="evidence" value="ECO:0007669"/>
    <property type="project" value="UniProtKB-UniRule"/>
</dbReference>
<evidence type="ECO:0000256" key="2">
    <source>
        <dbReference type="ARBA" id="ARBA00007168"/>
    </source>
</evidence>
<evidence type="ECO:0000256" key="6">
    <source>
        <dbReference type="RuleBase" id="RU368066"/>
    </source>
</evidence>
<feature type="compositionally biased region" description="Polar residues" evidence="7">
    <location>
        <begin position="34"/>
        <end position="63"/>
    </location>
</feature>
<keyword evidence="4 6" id="KW-1133">Transmembrane helix</keyword>
<name>A0AAF0DN28_9EURO</name>